<feature type="transmembrane region" description="Helical" evidence="6">
    <location>
        <begin position="424"/>
        <end position="444"/>
    </location>
</feature>
<dbReference type="CDD" id="cd17341">
    <property type="entry name" value="MFS_NRT2_like"/>
    <property type="match status" value="1"/>
</dbReference>
<evidence type="ECO:0000259" key="7">
    <source>
        <dbReference type="PROSITE" id="PS50850"/>
    </source>
</evidence>
<dbReference type="GO" id="GO:0042128">
    <property type="term" value="P:nitrate assimilation"/>
    <property type="evidence" value="ECO:0007669"/>
    <property type="project" value="UniProtKB-KW"/>
</dbReference>
<accession>A0A8T1VS87</accession>
<dbReference type="GO" id="GO:0015112">
    <property type="term" value="F:nitrate transmembrane transporter activity"/>
    <property type="evidence" value="ECO:0007669"/>
    <property type="project" value="InterPro"/>
</dbReference>
<protein>
    <submittedName>
        <fullName evidence="8">High-affinity nitrate transporter 2.1</fullName>
    </submittedName>
</protein>
<dbReference type="PROSITE" id="PS50850">
    <property type="entry name" value="MFS"/>
    <property type="match status" value="1"/>
</dbReference>
<reference evidence="8" key="1">
    <citation type="submission" date="2021-02" db="EMBL/GenBank/DDBJ databases">
        <authorList>
            <person name="Palmer J.M."/>
        </authorList>
    </citation>
    <scope>NUCLEOTIDE SEQUENCE</scope>
    <source>
        <strain evidence="8">SCRP734</strain>
    </source>
</reference>
<evidence type="ECO:0000313" key="8">
    <source>
        <dbReference type="EMBL" id="KAG7382999.1"/>
    </source>
</evidence>
<evidence type="ECO:0000256" key="3">
    <source>
        <dbReference type="ARBA" id="ARBA00022989"/>
    </source>
</evidence>
<dbReference type="InterPro" id="IPR011701">
    <property type="entry name" value="MFS"/>
</dbReference>
<evidence type="ECO:0000313" key="9">
    <source>
        <dbReference type="Proteomes" id="UP000694044"/>
    </source>
</evidence>
<feature type="transmembrane region" description="Helical" evidence="6">
    <location>
        <begin position="91"/>
        <end position="109"/>
    </location>
</feature>
<name>A0A8T1VS87_9STRA</name>
<sequence length="567" mass="60860">MAPPQAADPASPPPSRHLSLSSLQLTPRARELSSRLNGLPSPALTPRTAYFHIDEPEVVTTKSYDLPVDRQQFDRATTIQPSSLLRPHMRIFYLSWMSGIMGFVGWYAIPPLMPVIKTQLGLTEGQVLNSDIASTASTIFSRIASGPLLDRYGPQVVQSTVLWFGAIPVVCAAFVNSATSLLIVRFFIGLVGCVFVSSQYWTTITFARNVAGTANAITGGLGLSGIGFAFLVLPFVYEAITSGGHVSEDLGWRITIALPAVLMIIMGSVIRFVVDSCPTGDFQELMHTKRQNGRAAPVRISISGSSSALPMTQPHAGEQPKPMGMLESFRTVLTDLNVLVMIAQYAACFGTELQLNNMGALYFYTQFTTKGCSPTESNLCYLLSKTNAATVASSFGLMNMFARALGGLASDAVNRRLGMRGRQCVQFTLLCVLGALVITLSQLDSLGACIALYVLVAIAAQAAGGSTYGIVPYLNEQHTGTVNGLVGAGGNLGGVIYGVIFRSTHGYSTGLLYTGIIILACALLTPLLRFPNLQQDQEATARHQPHDAGDAYKRSLSTMYLEDEPYE</sequence>
<comment type="caution">
    <text evidence="8">The sequence shown here is derived from an EMBL/GenBank/DDBJ whole genome shotgun (WGS) entry which is preliminary data.</text>
</comment>
<dbReference type="InterPro" id="IPR020846">
    <property type="entry name" value="MFS_dom"/>
</dbReference>
<evidence type="ECO:0000256" key="5">
    <source>
        <dbReference type="ARBA" id="ARBA00023136"/>
    </source>
</evidence>
<feature type="transmembrane region" description="Helical" evidence="6">
    <location>
        <begin position="450"/>
        <end position="470"/>
    </location>
</feature>
<dbReference type="Pfam" id="PF07690">
    <property type="entry name" value="MFS_1"/>
    <property type="match status" value="1"/>
</dbReference>
<dbReference type="PANTHER" id="PTHR23515">
    <property type="entry name" value="HIGH-AFFINITY NITRATE TRANSPORTER 2.3"/>
    <property type="match status" value="1"/>
</dbReference>
<evidence type="ECO:0000256" key="2">
    <source>
        <dbReference type="ARBA" id="ARBA00022692"/>
    </source>
</evidence>
<keyword evidence="3 6" id="KW-1133">Transmembrane helix</keyword>
<feature type="transmembrane region" description="Helical" evidence="6">
    <location>
        <begin position="252"/>
        <end position="274"/>
    </location>
</feature>
<feature type="transmembrane region" description="Helical" evidence="6">
    <location>
        <begin position="182"/>
        <end position="201"/>
    </location>
</feature>
<feature type="transmembrane region" description="Helical" evidence="6">
    <location>
        <begin position="221"/>
        <end position="240"/>
    </location>
</feature>
<organism evidence="8 9">
    <name type="scientific">Phytophthora pseudosyringae</name>
    <dbReference type="NCBI Taxonomy" id="221518"/>
    <lineage>
        <taxon>Eukaryota</taxon>
        <taxon>Sar</taxon>
        <taxon>Stramenopiles</taxon>
        <taxon>Oomycota</taxon>
        <taxon>Peronosporomycetes</taxon>
        <taxon>Peronosporales</taxon>
        <taxon>Peronosporaceae</taxon>
        <taxon>Phytophthora</taxon>
    </lineage>
</organism>
<dbReference type="GO" id="GO:0016020">
    <property type="term" value="C:membrane"/>
    <property type="evidence" value="ECO:0007669"/>
    <property type="project" value="UniProtKB-SubCell"/>
</dbReference>
<evidence type="ECO:0000256" key="1">
    <source>
        <dbReference type="ARBA" id="ARBA00004141"/>
    </source>
</evidence>
<comment type="subcellular location">
    <subcellularLocation>
        <location evidence="1">Membrane</location>
        <topology evidence="1">Multi-pass membrane protein</topology>
    </subcellularLocation>
</comment>
<dbReference type="AlphaFoldDB" id="A0A8T1VS87"/>
<keyword evidence="4" id="KW-0534">Nitrate assimilation</keyword>
<evidence type="ECO:0000256" key="4">
    <source>
        <dbReference type="ARBA" id="ARBA00023063"/>
    </source>
</evidence>
<dbReference type="EMBL" id="JAGDFM010000190">
    <property type="protein sequence ID" value="KAG7382999.1"/>
    <property type="molecule type" value="Genomic_DNA"/>
</dbReference>
<gene>
    <name evidence="8" type="primary">NRT2_1</name>
    <name evidence="8" type="ORF">PHYPSEUDO_004178</name>
</gene>
<dbReference type="InterPro" id="IPR044772">
    <property type="entry name" value="NO3_transporter"/>
</dbReference>
<proteinExistence type="predicted"/>
<keyword evidence="2 6" id="KW-0812">Transmembrane</keyword>
<feature type="transmembrane region" description="Helical" evidence="6">
    <location>
        <begin position="156"/>
        <end position="175"/>
    </location>
</feature>
<dbReference type="OrthoDB" id="434240at2759"/>
<feature type="transmembrane region" description="Helical" evidence="6">
    <location>
        <begin position="482"/>
        <end position="501"/>
    </location>
</feature>
<feature type="transmembrane region" description="Helical" evidence="6">
    <location>
        <begin position="507"/>
        <end position="528"/>
    </location>
</feature>
<evidence type="ECO:0000256" key="6">
    <source>
        <dbReference type="SAM" id="Phobius"/>
    </source>
</evidence>
<dbReference type="Proteomes" id="UP000694044">
    <property type="component" value="Unassembled WGS sequence"/>
</dbReference>
<keyword evidence="9" id="KW-1185">Reference proteome</keyword>
<keyword evidence="5 6" id="KW-0472">Membrane</keyword>
<feature type="domain" description="Major facilitator superfamily (MFS) profile" evidence="7">
    <location>
        <begin position="91"/>
        <end position="533"/>
    </location>
</feature>